<protein>
    <recommendedName>
        <fullName evidence="8">Symplekin</fullName>
    </recommendedName>
</protein>
<feature type="domain" description="Symplekin C-terminal" evidence="5">
    <location>
        <begin position="848"/>
        <end position="1024"/>
    </location>
</feature>
<keyword evidence="7" id="KW-1185">Reference proteome</keyword>
<organism evidence="6 7">
    <name type="scientific">Bemisia tabaci</name>
    <name type="common">Sweetpotato whitefly</name>
    <name type="synonym">Aleurodes tabaci</name>
    <dbReference type="NCBI Taxonomy" id="7038"/>
    <lineage>
        <taxon>Eukaryota</taxon>
        <taxon>Metazoa</taxon>
        <taxon>Ecdysozoa</taxon>
        <taxon>Arthropoda</taxon>
        <taxon>Hexapoda</taxon>
        <taxon>Insecta</taxon>
        <taxon>Pterygota</taxon>
        <taxon>Neoptera</taxon>
        <taxon>Paraneoptera</taxon>
        <taxon>Hemiptera</taxon>
        <taxon>Sternorrhyncha</taxon>
        <taxon>Aleyrodoidea</taxon>
        <taxon>Aleyrodidae</taxon>
        <taxon>Aleyrodinae</taxon>
        <taxon>Bemisia</taxon>
    </lineage>
</organism>
<dbReference type="InterPro" id="IPR021850">
    <property type="entry name" value="Symplekin/Pta1"/>
</dbReference>
<dbReference type="GO" id="GO:0006397">
    <property type="term" value="P:mRNA processing"/>
    <property type="evidence" value="ECO:0007669"/>
    <property type="project" value="UniProtKB-KW"/>
</dbReference>
<dbReference type="Proteomes" id="UP001152759">
    <property type="component" value="Chromosome 3"/>
</dbReference>
<name>A0A9P0G4K9_BEMTA</name>
<dbReference type="PANTHER" id="PTHR15245:SF20">
    <property type="entry name" value="SYMPLEKIN"/>
    <property type="match status" value="1"/>
</dbReference>
<evidence type="ECO:0000313" key="7">
    <source>
        <dbReference type="Proteomes" id="UP001152759"/>
    </source>
</evidence>
<dbReference type="GO" id="GO:0005847">
    <property type="term" value="C:mRNA cleavage and polyadenylation specificity factor complex"/>
    <property type="evidence" value="ECO:0007669"/>
    <property type="project" value="TreeGrafter"/>
</dbReference>
<dbReference type="AlphaFoldDB" id="A0A9P0G4K9"/>
<gene>
    <name evidence="6" type="ORF">BEMITA_LOCUS5212</name>
</gene>
<dbReference type="OrthoDB" id="331600at2759"/>
<evidence type="ECO:0000256" key="3">
    <source>
        <dbReference type="ARBA" id="ARBA00023242"/>
    </source>
</evidence>
<dbReference type="InterPro" id="IPR032460">
    <property type="entry name" value="Symplekin/Pta1_N"/>
</dbReference>
<sequence length="1085" mass="122054">MSTYSTIVEWLNEATTASSEYDKVEQLTKVRDLILRAEANQLDNFLDEMLAFQTDRSIEVRKFVVAFIEEACKKDKDIIPKIMINVLTLIHDPSVHVQKRVIQASSTIYRCALALIAESGQSNNDLQSLWNKLTNLKALIIDLVDSDNDGIRTHTVKFLETIILLQSYPDADAPKKPNDFSLEDIPLTLKVIRRRKLEEEANVVFDLLVKFHGSSHISSNNLMTCMGSLTNIAKSRPQYMGKVVAALETLHTNLPPTLFKTQVSSVRKHLKIQLLSLLKHPASVDFHGNITTLLTDLGATCNEVMKAYPSPEDLRKRMSMKRTQEIISNNGTGAPPKKMKIETTPVQEENSQPSTESTLDSMEAWILSRLTPQIAAELVAVSLTKLPEVMPPLFSATYTPIAAAGTPQQIKHVARLLATQISTAGLGTGQIELNKKQIQKIISEKPDEDEYEEGEERKIKTVITAKEEPASIPVPVPAPPPIKITKPLTHKPHRIMSLKLTEVVKPLSSYAQKDQMVKAVVRILESEKVARLGGVNKQRLKLITTLASTFNDTVKEAVLEYLLADLRSRIDIALSWLYTEYSFIQGFAKIPVVMEGRNVEQGYNHLICSLANSIIRNTDIKDKDSLMSKLYLEAPHLTEDAIDILKDFASREISGLNILQTLVLKRPPRQLLYLNTLLMITGHEVVEIRDKAISLILELFHKSDLRNIIEEYAVFYLGFLKLPQPPDVIFGADKGRPLSTETWTEEAAKVCLYLYLALVALNEELIHELAIVYVQTTADVKRVILRLLETPVKEMEMNSPSILKLVEECPKGAETLVTRVIHILTEKRPPSAELVERVRTLYNTRVSDIRFLIPVLNGLTKKEVIAALPKLIKLNPNVVKEVFNRLLGYNSDNSSSPLTPAELLIALHNIDSTKCELKVVIKATSLCMAERAVYTQEVLAIVMQNLMEMTPLPTLLMRTVIQSLSLYPKLIGFVMNVLQRLILKQVWRQKKVWEGFIKCCQRTKPQSFQVLLQLPAEQLADVFDASPDLRPALLEHIVTFTDMQRSHIPQPVMDILYGQNTQFTSFNAVKAEPMSPPDLTIDMES</sequence>
<accession>A0A9P0G4K9</accession>
<dbReference type="Pfam" id="PF11935">
    <property type="entry name" value="SYMPK_PTA1_N"/>
    <property type="match status" value="1"/>
</dbReference>
<comment type="subcellular location">
    <subcellularLocation>
        <location evidence="1">Nucleus</location>
    </subcellularLocation>
</comment>
<evidence type="ECO:0000313" key="6">
    <source>
        <dbReference type="EMBL" id="CAH0768020.1"/>
    </source>
</evidence>
<evidence type="ECO:0000256" key="1">
    <source>
        <dbReference type="ARBA" id="ARBA00004123"/>
    </source>
</evidence>
<evidence type="ECO:0000259" key="5">
    <source>
        <dbReference type="Pfam" id="PF12295"/>
    </source>
</evidence>
<dbReference type="PANTHER" id="PTHR15245">
    <property type="entry name" value="SYMPLEKIN-RELATED"/>
    <property type="match status" value="1"/>
</dbReference>
<proteinExistence type="predicted"/>
<dbReference type="InterPro" id="IPR011989">
    <property type="entry name" value="ARM-like"/>
</dbReference>
<dbReference type="Gene3D" id="1.25.10.10">
    <property type="entry name" value="Leucine-rich Repeat Variant"/>
    <property type="match status" value="1"/>
</dbReference>
<dbReference type="Pfam" id="PF12295">
    <property type="entry name" value="Symplekin_C"/>
    <property type="match status" value="1"/>
</dbReference>
<dbReference type="InterPro" id="IPR022075">
    <property type="entry name" value="Symplekin_C"/>
</dbReference>
<evidence type="ECO:0008006" key="8">
    <source>
        <dbReference type="Google" id="ProtNLM"/>
    </source>
</evidence>
<keyword evidence="3" id="KW-0539">Nucleus</keyword>
<dbReference type="EMBL" id="OU963864">
    <property type="protein sequence ID" value="CAH0768020.1"/>
    <property type="molecule type" value="Genomic_DNA"/>
</dbReference>
<dbReference type="InterPro" id="IPR016024">
    <property type="entry name" value="ARM-type_fold"/>
</dbReference>
<evidence type="ECO:0000256" key="2">
    <source>
        <dbReference type="ARBA" id="ARBA00022664"/>
    </source>
</evidence>
<dbReference type="SUPFAM" id="SSF48371">
    <property type="entry name" value="ARM repeat"/>
    <property type="match status" value="1"/>
</dbReference>
<feature type="domain" description="Symplekin/Pta1 N-terminal" evidence="4">
    <location>
        <begin position="95"/>
        <end position="313"/>
    </location>
</feature>
<reference evidence="6" key="1">
    <citation type="submission" date="2021-12" db="EMBL/GenBank/DDBJ databases">
        <authorList>
            <person name="King R."/>
        </authorList>
    </citation>
    <scope>NUCLEOTIDE SEQUENCE</scope>
</reference>
<keyword evidence="2" id="KW-0507">mRNA processing</keyword>
<evidence type="ECO:0000259" key="4">
    <source>
        <dbReference type="Pfam" id="PF11935"/>
    </source>
</evidence>